<organism evidence="2 3">
    <name type="scientific">Candidatus Methylomirabilis lanthanidiphila</name>
    <dbReference type="NCBI Taxonomy" id="2211376"/>
    <lineage>
        <taxon>Bacteria</taxon>
        <taxon>Candidatus Methylomirabilota</taxon>
        <taxon>Candidatus Methylomirabilia</taxon>
        <taxon>Candidatus Methylomirabilales</taxon>
        <taxon>Candidatus Methylomirabilaceae</taxon>
        <taxon>Candidatus Methylomirabilis</taxon>
    </lineage>
</organism>
<dbReference type="NCBIfam" id="TIGR00305">
    <property type="entry name" value="putative toxin-antitoxin system toxin component, PIN family"/>
    <property type="match status" value="1"/>
</dbReference>
<proteinExistence type="predicted"/>
<gene>
    <name evidence="2" type="ORF">MELA_01670</name>
</gene>
<sequence>MKSLQIVIDTNVLVSALRSKRGASFRLLRLLGDSRFEISVSVPLVIEYEKAAKRTVRRGGPSARDIDDILDFVCAVARHRKIYYLWRPLLRDPKDDMVLELAAAAGCDFIVTYNQRDFTGAEEFDIGVLTPKEFLRRIGDL</sequence>
<name>A0A564ZL53_9BACT</name>
<keyword evidence="3" id="KW-1185">Reference proteome</keyword>
<reference evidence="2 3" key="1">
    <citation type="submission" date="2019-07" db="EMBL/GenBank/DDBJ databases">
        <authorList>
            <person name="Cremers G."/>
        </authorList>
    </citation>
    <scope>NUCLEOTIDE SEQUENCE [LARGE SCALE GENOMIC DNA]</scope>
</reference>
<dbReference type="Pfam" id="PF13470">
    <property type="entry name" value="PIN_3"/>
    <property type="match status" value="1"/>
</dbReference>
<protein>
    <recommendedName>
        <fullName evidence="1">PIN domain-containing protein</fullName>
    </recommendedName>
</protein>
<dbReference type="InterPro" id="IPR029060">
    <property type="entry name" value="PIN-like_dom_sf"/>
</dbReference>
<dbReference type="EMBL" id="CABIKM010000025">
    <property type="protein sequence ID" value="VUZ85288.1"/>
    <property type="molecule type" value="Genomic_DNA"/>
</dbReference>
<evidence type="ECO:0000259" key="1">
    <source>
        <dbReference type="SMART" id="SM00670"/>
    </source>
</evidence>
<dbReference type="InterPro" id="IPR002850">
    <property type="entry name" value="PIN_toxin-like"/>
</dbReference>
<dbReference type="SMART" id="SM00670">
    <property type="entry name" value="PINc"/>
    <property type="match status" value="1"/>
</dbReference>
<feature type="domain" description="PIN" evidence="1">
    <location>
        <begin position="4"/>
        <end position="119"/>
    </location>
</feature>
<dbReference type="SUPFAM" id="SSF88723">
    <property type="entry name" value="PIN domain-like"/>
    <property type="match status" value="1"/>
</dbReference>
<dbReference type="AlphaFoldDB" id="A0A564ZL53"/>
<dbReference type="PANTHER" id="PTHR34610">
    <property type="entry name" value="SSL7007 PROTEIN"/>
    <property type="match status" value="1"/>
</dbReference>
<accession>A0A564ZL53</accession>
<evidence type="ECO:0000313" key="3">
    <source>
        <dbReference type="Proteomes" id="UP000334340"/>
    </source>
</evidence>
<dbReference type="Gene3D" id="3.40.50.1010">
    <property type="entry name" value="5'-nuclease"/>
    <property type="match status" value="1"/>
</dbReference>
<dbReference type="InterPro" id="IPR002716">
    <property type="entry name" value="PIN_dom"/>
</dbReference>
<dbReference type="Proteomes" id="UP000334340">
    <property type="component" value="Unassembled WGS sequence"/>
</dbReference>
<dbReference type="PANTHER" id="PTHR34610:SF3">
    <property type="entry name" value="SSL7007 PROTEIN"/>
    <property type="match status" value="1"/>
</dbReference>
<evidence type="ECO:0000313" key="2">
    <source>
        <dbReference type="EMBL" id="VUZ85288.1"/>
    </source>
</evidence>